<gene>
    <name evidence="2" type="ORF">AAG747_00435</name>
</gene>
<dbReference type="PANTHER" id="PTHR30535">
    <property type="entry name" value="VITAMIN B12-BINDING PROTEIN"/>
    <property type="match status" value="1"/>
</dbReference>
<feature type="domain" description="Fe/B12 periplasmic-binding" evidence="1">
    <location>
        <begin position="90"/>
        <end position="364"/>
    </location>
</feature>
<protein>
    <submittedName>
        <fullName evidence="2">ABC transporter substrate-binding protein</fullName>
    </submittedName>
</protein>
<dbReference type="SUPFAM" id="SSF53807">
    <property type="entry name" value="Helical backbone' metal receptor"/>
    <property type="match status" value="1"/>
</dbReference>
<reference evidence="2 3" key="1">
    <citation type="submission" date="2024-04" db="EMBL/GenBank/DDBJ databases">
        <title>Novel genus in family Flammeovirgaceae.</title>
        <authorList>
            <person name="Nguyen T.H."/>
            <person name="Vuong T.Q."/>
            <person name="Le H."/>
            <person name="Kim S.-G."/>
        </authorList>
    </citation>
    <scope>NUCLEOTIDE SEQUENCE [LARGE SCALE GENOMIC DNA]</scope>
    <source>
        <strain evidence="2 3">JCM 23209</strain>
    </source>
</reference>
<dbReference type="PANTHER" id="PTHR30535:SF34">
    <property type="entry name" value="MOLYBDATE-BINDING PROTEIN MOLA"/>
    <property type="match status" value="1"/>
</dbReference>
<dbReference type="AlphaFoldDB" id="A0AAW9S6E6"/>
<evidence type="ECO:0000313" key="2">
    <source>
        <dbReference type="EMBL" id="MEN7546351.1"/>
    </source>
</evidence>
<evidence type="ECO:0000259" key="1">
    <source>
        <dbReference type="PROSITE" id="PS50983"/>
    </source>
</evidence>
<accession>A0AAW9S6E6</accession>
<dbReference type="RefSeq" id="WP_346819139.1">
    <property type="nucleotide sequence ID" value="NZ_JBDKWZ010000001.1"/>
</dbReference>
<comment type="caution">
    <text evidence="2">The sequence shown here is derived from an EMBL/GenBank/DDBJ whole genome shotgun (WGS) entry which is preliminary data.</text>
</comment>
<dbReference type="InterPro" id="IPR050902">
    <property type="entry name" value="ABC_Transporter_SBP"/>
</dbReference>
<dbReference type="Pfam" id="PF01497">
    <property type="entry name" value="Peripla_BP_2"/>
    <property type="match status" value="1"/>
</dbReference>
<dbReference type="PROSITE" id="PS50983">
    <property type="entry name" value="FE_B12_PBP"/>
    <property type="match status" value="1"/>
</dbReference>
<dbReference type="EMBL" id="JBDKWZ010000001">
    <property type="protein sequence ID" value="MEN7546351.1"/>
    <property type="molecule type" value="Genomic_DNA"/>
</dbReference>
<organism evidence="2 3">
    <name type="scientific">Rapidithrix thailandica</name>
    <dbReference type="NCBI Taxonomy" id="413964"/>
    <lineage>
        <taxon>Bacteria</taxon>
        <taxon>Pseudomonadati</taxon>
        <taxon>Bacteroidota</taxon>
        <taxon>Cytophagia</taxon>
        <taxon>Cytophagales</taxon>
        <taxon>Flammeovirgaceae</taxon>
        <taxon>Rapidithrix</taxon>
    </lineage>
</organism>
<dbReference type="GO" id="GO:0071281">
    <property type="term" value="P:cellular response to iron ion"/>
    <property type="evidence" value="ECO:0007669"/>
    <property type="project" value="TreeGrafter"/>
</dbReference>
<dbReference type="InterPro" id="IPR002491">
    <property type="entry name" value="ABC_transptr_periplasmic_BD"/>
</dbReference>
<dbReference type="Proteomes" id="UP001403385">
    <property type="component" value="Unassembled WGS sequence"/>
</dbReference>
<proteinExistence type="predicted"/>
<name>A0AAW9S6E6_9BACT</name>
<keyword evidence="3" id="KW-1185">Reference proteome</keyword>
<dbReference type="Gene3D" id="3.40.50.1980">
    <property type="entry name" value="Nitrogenase molybdenum iron protein domain"/>
    <property type="match status" value="2"/>
</dbReference>
<evidence type="ECO:0000313" key="3">
    <source>
        <dbReference type="Proteomes" id="UP001403385"/>
    </source>
</evidence>
<sequence>MLVSLFACHSQRKEETNTMVSQEPATATVTPLTTVQHAQNFKLTYHKKFKKLQVFYKGDTLVYYLIAKGETLPEGINKEQSTIIRTPVEKIALTSTTHASLCSFLEATDAIHTVTCGEYFYDSTLLQALQSGNIQSFGNSVSINQELLFAQQPEVMIATSWSETQLEIYRMINEAGIPVVLNAEWLETSALGKAEWVKVMAALLDKEALANEKFQKVEEEYQRLAKLVENTPQSPTVICGVPYKGTWFMPGGKSFMSRLLLEAAGNYPWQQDSTTGSMQLDFEAVYPVGVKADKWIITSNVQSLPELQARDERFTDFQAYQQQEVYSNTKRTNPTTQGNDYWESGVTHPHLVLADFIKILHPERLPEHKMHYFERLN</sequence>